<dbReference type="Pfam" id="PF07728">
    <property type="entry name" value="AAA_5"/>
    <property type="match status" value="1"/>
</dbReference>
<dbReference type="Gene3D" id="3.30.420.40">
    <property type="match status" value="2"/>
</dbReference>
<name>A0A1I5TAE2_9SPHN</name>
<dbReference type="InterPro" id="IPR011704">
    <property type="entry name" value="ATPase_dyneun-rel_AAA"/>
</dbReference>
<dbReference type="AlphaFoldDB" id="A0A1I5TAE2"/>
<feature type="domain" description="AAA+ ATPase" evidence="2">
    <location>
        <begin position="703"/>
        <end position="834"/>
    </location>
</feature>
<dbReference type="STRING" id="634430.SAMN04488241_107180"/>
<dbReference type="RefSeq" id="WP_093333582.1">
    <property type="nucleotide sequence ID" value="NZ_FOXP01000007.1"/>
</dbReference>
<evidence type="ECO:0000313" key="3">
    <source>
        <dbReference type="EMBL" id="SFP80023.1"/>
    </source>
</evidence>
<reference evidence="3 4" key="1">
    <citation type="submission" date="2016-10" db="EMBL/GenBank/DDBJ databases">
        <authorList>
            <person name="de Groot N.N."/>
        </authorList>
    </citation>
    <scope>NUCLEOTIDE SEQUENCE [LARGE SCALE GENOMIC DNA]</scope>
    <source>
        <strain evidence="3 4">CGMCC 1.9113</strain>
    </source>
</reference>
<dbReference type="SUPFAM" id="SSF52540">
    <property type="entry name" value="P-loop containing nucleoside triphosphate hydrolases"/>
    <property type="match status" value="1"/>
</dbReference>
<keyword evidence="4" id="KW-1185">Reference proteome</keyword>
<dbReference type="Gene3D" id="3.90.640.10">
    <property type="entry name" value="Actin, Chain A, domain 4"/>
    <property type="match status" value="1"/>
</dbReference>
<dbReference type="OrthoDB" id="9781481at2"/>
<dbReference type="EMBL" id="FOXP01000007">
    <property type="protein sequence ID" value="SFP80023.1"/>
    <property type="molecule type" value="Genomic_DNA"/>
</dbReference>
<dbReference type="Proteomes" id="UP000199586">
    <property type="component" value="Unassembled WGS sequence"/>
</dbReference>
<dbReference type="InterPro" id="IPR003593">
    <property type="entry name" value="AAA+_ATPase"/>
</dbReference>
<gene>
    <name evidence="3" type="ORF">SAMN04488241_107180</name>
</gene>
<dbReference type="CDD" id="cd00009">
    <property type="entry name" value="AAA"/>
    <property type="match status" value="1"/>
</dbReference>
<dbReference type="SMART" id="SM00382">
    <property type="entry name" value="AAA"/>
    <property type="match status" value="1"/>
</dbReference>
<dbReference type="InterPro" id="IPR027417">
    <property type="entry name" value="P-loop_NTPase"/>
</dbReference>
<dbReference type="GO" id="GO:0005524">
    <property type="term" value="F:ATP binding"/>
    <property type="evidence" value="ECO:0007669"/>
    <property type="project" value="InterPro"/>
</dbReference>
<protein>
    <submittedName>
        <fullName evidence="3">MoxR-like ATPase</fullName>
    </submittedName>
</protein>
<proteinExistence type="predicted"/>
<dbReference type="InterPro" id="IPR043129">
    <property type="entry name" value="ATPase_NBD"/>
</dbReference>
<accession>A0A1I5TAE2</accession>
<evidence type="ECO:0000256" key="1">
    <source>
        <dbReference type="SAM" id="MobiDB-lite"/>
    </source>
</evidence>
<sequence length="988" mass="108441">MSEGAFRFLLQEGGRPFQPSRCYVVADPSITNRKQWTLQLDAPDEGAWFEQIDDVKDWMLHGKTKRQIIYDKTDPRTPFRDLERDEVFREYLRQVLARLPAAMQARRKYALMPSIADDKTRIRYRDAVEAAIPGVVILPEPEMVAEYFRLLKRNLSLEAGHNNVILVVDVGASTANMTIIVSRRDRTMVGVDATGAQRDLRLRALRGDSDDHAGRWIDKRLAEMLGRDTLDSSLREIESAKVRASSGDVQSTQDGAALVIDRTLLEALSTELWMELRPVFEKLCERLYDNQVSSEAARRSSEVRFQEREVEGPADSHRLIDAVLLAGGTSMLPGFEEAMLATLFLDGRRPQVLRVGESFAVAAAAGGLAHILHNYSPPRLREQAGQRSETFDAPLQATLQHPLLLGIKDPTSRERHFTLLDPNDPFVDDGGKRPIGSLPPFAQGDQLKARLVPGPSAGVEARRGRGHQSLHVQRAPGRMDLAWDPIKERATVSSTEVTGTSRLWIDVGTLRTREEATPKPFHATVPSGALAVDAAEDVVLDLGMSKIVAVTAESGWISTSELERVVREGDRASLSNLLGDVDTPNDLGGLMDGVVADIEVLGHPGQAPIRSELTGTDDDHPGEHAVVADAPVFSGPDAVEEPSSGLPTADAASSLSSTQNTGWGPSVPDAEFSNALAATREVMNELPREAFDDIVVALLALSVRPVVLLAGPPGCGKSSLVRLIARLLGKRPGQSFHDVPVQAHWADDGHLFGRDGRLKSLLDRPGEAHLILFDEFNLTRPEYYMSRLFHSLESEAGELFDGQPLPPSRVFGTMNIDDSSRPPSPKVIDRCFLLELSQVAHDADELPARSSAGDLPQLPGLPAAIAGGNSSNEGLASVLGALSEAVHRHDLRQDLLPSRRVLHDLRAMLALHHRLDLQGRGLLNRDDLVDRLIASRVLVKLSGAYDQLRPALKSLEEVVGNLEELPRTRHRLKLARHQERLGFVSPWQ</sequence>
<feature type="compositionally biased region" description="Polar residues" evidence="1">
    <location>
        <begin position="651"/>
        <end position="663"/>
    </location>
</feature>
<dbReference type="GO" id="GO:0016887">
    <property type="term" value="F:ATP hydrolysis activity"/>
    <property type="evidence" value="ECO:0007669"/>
    <property type="project" value="InterPro"/>
</dbReference>
<feature type="region of interest" description="Disordered" evidence="1">
    <location>
        <begin position="634"/>
        <end position="667"/>
    </location>
</feature>
<organism evidence="3 4">
    <name type="scientific">Sphingomonas rubra</name>
    <dbReference type="NCBI Taxonomy" id="634430"/>
    <lineage>
        <taxon>Bacteria</taxon>
        <taxon>Pseudomonadati</taxon>
        <taxon>Pseudomonadota</taxon>
        <taxon>Alphaproteobacteria</taxon>
        <taxon>Sphingomonadales</taxon>
        <taxon>Sphingomonadaceae</taxon>
        <taxon>Sphingomonas</taxon>
    </lineage>
</organism>
<evidence type="ECO:0000259" key="2">
    <source>
        <dbReference type="SMART" id="SM00382"/>
    </source>
</evidence>
<dbReference type="Gene3D" id="3.40.50.300">
    <property type="entry name" value="P-loop containing nucleotide triphosphate hydrolases"/>
    <property type="match status" value="1"/>
</dbReference>
<dbReference type="SUPFAM" id="SSF53067">
    <property type="entry name" value="Actin-like ATPase domain"/>
    <property type="match status" value="1"/>
</dbReference>
<evidence type="ECO:0000313" key="4">
    <source>
        <dbReference type="Proteomes" id="UP000199586"/>
    </source>
</evidence>